<organism evidence="1 2">
    <name type="scientific">Candidatus Symbiobacter mobilis CR</name>
    <dbReference type="NCBI Taxonomy" id="946483"/>
    <lineage>
        <taxon>Bacteria</taxon>
        <taxon>Pseudomonadati</taxon>
        <taxon>Pseudomonadota</taxon>
        <taxon>Betaproteobacteria</taxon>
        <taxon>Burkholderiales</taxon>
        <taxon>Comamonadaceae</taxon>
    </lineage>
</organism>
<dbReference type="Proteomes" id="UP000017184">
    <property type="component" value="Chromosome"/>
</dbReference>
<gene>
    <name evidence="1" type="ORF">Cenrod_1089</name>
</gene>
<reference evidence="1 2" key="1">
    <citation type="journal article" date="2013" name="Genome Biol.">
        <title>Genomic analysis reveals key aspects of prokaryotic symbiosis in the phototrophic consortium "Chlorochromatium aggregatum".</title>
        <authorList>
            <person name="Liu Z."/>
            <person name="Muller J."/>
            <person name="Li T."/>
            <person name="Alvey R.M."/>
            <person name="Vogl K."/>
            <person name="Frigaard N.U."/>
            <person name="Rockwell N.C."/>
            <person name="Boyd E.S."/>
            <person name="Tomsho L.P."/>
            <person name="Schuster S.C."/>
            <person name="Henke P."/>
            <person name="Rohde M."/>
            <person name="Overmann J."/>
            <person name="Bryant D.A."/>
        </authorList>
    </citation>
    <scope>NUCLEOTIDE SEQUENCE [LARGE SCALE GENOMIC DNA]</scope>
    <source>
        <strain evidence="1">CR</strain>
    </source>
</reference>
<proteinExistence type="predicted"/>
<protein>
    <submittedName>
        <fullName evidence="1">Uncharacterized protein</fullName>
    </submittedName>
</protein>
<evidence type="ECO:0000313" key="1">
    <source>
        <dbReference type="EMBL" id="AGX87183.1"/>
    </source>
</evidence>
<dbReference type="AlphaFoldDB" id="U5NAA5"/>
<dbReference type="EMBL" id="CP004885">
    <property type="protein sequence ID" value="AGX87183.1"/>
    <property type="molecule type" value="Genomic_DNA"/>
</dbReference>
<dbReference type="HOGENOM" id="CLU_3041548_0_0_4"/>
<evidence type="ECO:0000313" key="2">
    <source>
        <dbReference type="Proteomes" id="UP000017184"/>
    </source>
</evidence>
<name>U5NAA5_9BURK</name>
<accession>U5NAA5</accession>
<dbReference type="KEGG" id="cbx:Cenrod_1089"/>
<sequence>MHELEARLHCGSEATAEPSIVGNQDIPPCRHYRGWLSALLTSLAVMSTISIMRS</sequence>
<keyword evidence="2" id="KW-1185">Reference proteome</keyword>